<gene>
    <name evidence="2" type="ORF">PYCCODRAFT_1471863</name>
</gene>
<sequence length="302" mass="33666">MAPLRNRRNRFQFESSFIVKRDEPTHIEMSLPSAPWRARAARPTITRIFRSRPGTSRRGHKTGLKTYESDVEFPDSASESEPDADEDPDTTRASTPGTHGRGGGSARTQTGEGTVFIDLLDSQQRKGKGRQTASRCSSVVSNASNNEATPSNTRSANRVGAASAPDNANGPDIWTRFGVQNGEPVFIKEHWRSSTKDKDCITYWWECTSRSPLRDPPDLSGHSDLAIGDLFCNRVVGAHTPRLWLWTTVGDTPTWKPISEGHIREDGRRLSITPKQRRPSWVKAGWCIKQMVKQSRDQSVPA</sequence>
<feature type="compositionally biased region" description="Acidic residues" evidence="1">
    <location>
        <begin position="69"/>
        <end position="88"/>
    </location>
</feature>
<organism evidence="2 3">
    <name type="scientific">Trametes coccinea (strain BRFM310)</name>
    <name type="common">Pycnoporus coccineus</name>
    <dbReference type="NCBI Taxonomy" id="1353009"/>
    <lineage>
        <taxon>Eukaryota</taxon>
        <taxon>Fungi</taxon>
        <taxon>Dikarya</taxon>
        <taxon>Basidiomycota</taxon>
        <taxon>Agaricomycotina</taxon>
        <taxon>Agaricomycetes</taxon>
        <taxon>Polyporales</taxon>
        <taxon>Polyporaceae</taxon>
        <taxon>Trametes</taxon>
    </lineage>
</organism>
<dbReference type="Proteomes" id="UP000193067">
    <property type="component" value="Unassembled WGS sequence"/>
</dbReference>
<dbReference type="EMBL" id="KZ084151">
    <property type="protein sequence ID" value="OSC97456.1"/>
    <property type="molecule type" value="Genomic_DNA"/>
</dbReference>
<dbReference type="AlphaFoldDB" id="A0A1Y2I8K2"/>
<reference evidence="2 3" key="1">
    <citation type="journal article" date="2015" name="Biotechnol. Biofuels">
        <title>Enhanced degradation of softwood versus hardwood by the white-rot fungus Pycnoporus coccineus.</title>
        <authorList>
            <person name="Couturier M."/>
            <person name="Navarro D."/>
            <person name="Chevret D."/>
            <person name="Henrissat B."/>
            <person name="Piumi F."/>
            <person name="Ruiz-Duenas F.J."/>
            <person name="Martinez A.T."/>
            <person name="Grigoriev I.V."/>
            <person name="Riley R."/>
            <person name="Lipzen A."/>
            <person name="Berrin J.G."/>
            <person name="Master E.R."/>
            <person name="Rosso M.N."/>
        </authorList>
    </citation>
    <scope>NUCLEOTIDE SEQUENCE [LARGE SCALE GENOMIC DNA]</scope>
    <source>
        <strain evidence="2 3">BRFM310</strain>
    </source>
</reference>
<proteinExistence type="predicted"/>
<accession>A0A1Y2I8K2</accession>
<feature type="region of interest" description="Disordered" evidence="1">
    <location>
        <begin position="42"/>
        <end position="172"/>
    </location>
</feature>
<evidence type="ECO:0000256" key="1">
    <source>
        <dbReference type="SAM" id="MobiDB-lite"/>
    </source>
</evidence>
<feature type="compositionally biased region" description="Low complexity" evidence="1">
    <location>
        <begin position="133"/>
        <end position="148"/>
    </location>
</feature>
<keyword evidence="3" id="KW-1185">Reference proteome</keyword>
<dbReference type="OrthoDB" id="2755154at2759"/>
<evidence type="ECO:0000313" key="3">
    <source>
        <dbReference type="Proteomes" id="UP000193067"/>
    </source>
</evidence>
<name>A0A1Y2I8K2_TRAC3</name>
<evidence type="ECO:0000313" key="2">
    <source>
        <dbReference type="EMBL" id="OSC97456.1"/>
    </source>
</evidence>
<protein>
    <submittedName>
        <fullName evidence="2">Uncharacterized protein</fullName>
    </submittedName>
</protein>